<keyword evidence="1" id="KW-0472">Membrane</keyword>
<organism evidence="2 3">
    <name type="scientific">Demequina activiva</name>
    <dbReference type="NCBI Taxonomy" id="1582364"/>
    <lineage>
        <taxon>Bacteria</taxon>
        <taxon>Bacillati</taxon>
        <taxon>Actinomycetota</taxon>
        <taxon>Actinomycetes</taxon>
        <taxon>Micrococcales</taxon>
        <taxon>Demequinaceae</taxon>
        <taxon>Demequina</taxon>
    </lineage>
</organism>
<evidence type="ECO:0000313" key="2">
    <source>
        <dbReference type="EMBL" id="GIG55626.1"/>
    </source>
</evidence>
<feature type="transmembrane region" description="Helical" evidence="1">
    <location>
        <begin position="7"/>
        <end position="25"/>
    </location>
</feature>
<accession>A0A919Q675</accession>
<evidence type="ECO:0000256" key="1">
    <source>
        <dbReference type="SAM" id="Phobius"/>
    </source>
</evidence>
<keyword evidence="1" id="KW-0812">Transmembrane</keyword>
<feature type="transmembrane region" description="Helical" evidence="1">
    <location>
        <begin position="45"/>
        <end position="70"/>
    </location>
</feature>
<evidence type="ECO:0008006" key="4">
    <source>
        <dbReference type="Google" id="ProtNLM"/>
    </source>
</evidence>
<reference evidence="2" key="1">
    <citation type="submission" date="2021-01" db="EMBL/GenBank/DDBJ databases">
        <title>Whole genome shotgun sequence of Demequina activiva NBRC 110675.</title>
        <authorList>
            <person name="Komaki H."/>
            <person name="Tamura T."/>
        </authorList>
    </citation>
    <scope>NUCLEOTIDE SEQUENCE</scope>
    <source>
        <strain evidence="2">NBRC 110675</strain>
    </source>
</reference>
<keyword evidence="1" id="KW-1133">Transmembrane helix</keyword>
<dbReference type="Proteomes" id="UP000652354">
    <property type="component" value="Unassembled WGS sequence"/>
</dbReference>
<comment type="caution">
    <text evidence="2">The sequence shown here is derived from an EMBL/GenBank/DDBJ whole genome shotgun (WGS) entry which is preliminary data.</text>
</comment>
<feature type="transmembrane region" description="Helical" evidence="1">
    <location>
        <begin position="97"/>
        <end position="114"/>
    </location>
</feature>
<feature type="transmembrane region" description="Helical" evidence="1">
    <location>
        <begin position="120"/>
        <end position="139"/>
    </location>
</feature>
<gene>
    <name evidence="2" type="ORF">Dac01nite_23780</name>
</gene>
<protein>
    <recommendedName>
        <fullName evidence="4">DUF2178 domain-containing protein</fullName>
    </recommendedName>
</protein>
<name>A0A919Q675_9MICO</name>
<dbReference type="RefSeq" id="WP_203657322.1">
    <property type="nucleotide sequence ID" value="NZ_BONR01000007.1"/>
</dbReference>
<proteinExistence type="predicted"/>
<dbReference type="EMBL" id="BONR01000007">
    <property type="protein sequence ID" value="GIG55626.1"/>
    <property type="molecule type" value="Genomic_DNA"/>
</dbReference>
<sequence>MTVNERAVWATLITFPLVGAVYFAVVLTRAAEMPVDEVSWVVPMIWAMGLLIGMVILGTIAASIATAIAAEARGETAELEEGDVRDKQIELLGDARAYQLSGFGGLAAIILLMVGAEPFWVANTLFLSGILTGMLAAGIKIRAYRNGL</sequence>
<keyword evidence="3" id="KW-1185">Reference proteome</keyword>
<dbReference type="AlphaFoldDB" id="A0A919Q675"/>
<evidence type="ECO:0000313" key="3">
    <source>
        <dbReference type="Proteomes" id="UP000652354"/>
    </source>
</evidence>